<protein>
    <submittedName>
        <fullName evidence="2">Uncharacterized protein</fullName>
    </submittedName>
</protein>
<geneLocation type="plasmid" evidence="3 5">
    <name>pHsi204</name>
</geneLocation>
<dbReference type="KEGG" id="hsin:KDQ40_21420"/>
<feature type="compositionally biased region" description="Polar residues" evidence="1">
    <location>
        <begin position="137"/>
        <end position="152"/>
    </location>
</feature>
<sequence>MSATTELVRHIVEEVIQDEQGVNDGLAQSISSKVAGDPELDRVEISEDSLKPVAHTVADATYRVDLAGFGVSNPDRARREIVEGVTQHFAAQTESSENGSTSNNDQTQTTGTGKQTRSADSDNDIIVAGAKEDESNDAPSKRTSISSDSNDQSPEDDMVAATGTGSIEGSDSDEAVDNSDSDDIIVAEPDDVDTMGTAYDNKDNDVDDDSASDREMHTTW</sequence>
<feature type="region of interest" description="Disordered" evidence="1">
    <location>
        <begin position="85"/>
        <end position="220"/>
    </location>
</feature>
<evidence type="ECO:0000313" key="4">
    <source>
        <dbReference type="Proteomes" id="UP000011659"/>
    </source>
</evidence>
<evidence type="ECO:0000313" key="2">
    <source>
        <dbReference type="EMBL" id="EMA07302.1"/>
    </source>
</evidence>
<keyword evidence="3" id="KW-0614">Plasmid</keyword>
<gene>
    <name evidence="2" type="ORF">C436_21305</name>
    <name evidence="3" type="ORF">KDQ40_21420</name>
</gene>
<evidence type="ECO:0000313" key="3">
    <source>
        <dbReference type="EMBL" id="QUJ74853.1"/>
    </source>
</evidence>
<dbReference type="EMBL" id="CP073371">
    <property type="protein sequence ID" value="QUJ74853.1"/>
    <property type="molecule type" value="Genomic_DNA"/>
</dbReference>
<dbReference type="PATRIC" id="fig|662476.7.peg.4229"/>
<organism evidence="2 4">
    <name type="scientific">Haloarcula marismortui ATCC 33800</name>
    <dbReference type="NCBI Taxonomy" id="662476"/>
    <lineage>
        <taxon>Archaea</taxon>
        <taxon>Methanobacteriati</taxon>
        <taxon>Methanobacteriota</taxon>
        <taxon>Stenosarchaea group</taxon>
        <taxon>Halobacteria</taxon>
        <taxon>Halobacteriales</taxon>
        <taxon>Haloarculaceae</taxon>
        <taxon>Haloarcula</taxon>
    </lineage>
</organism>
<feature type="compositionally biased region" description="Low complexity" evidence="1">
    <location>
        <begin position="93"/>
        <end position="118"/>
    </location>
</feature>
<feature type="compositionally biased region" description="Basic and acidic residues" evidence="1">
    <location>
        <begin position="211"/>
        <end position="220"/>
    </location>
</feature>
<dbReference type="Proteomes" id="UP000682967">
    <property type="component" value="Plasmid pHsi204"/>
</dbReference>
<feature type="compositionally biased region" description="Acidic residues" evidence="1">
    <location>
        <begin position="170"/>
        <end position="193"/>
    </location>
</feature>
<proteinExistence type="predicted"/>
<reference evidence="2 4" key="1">
    <citation type="journal article" date="2014" name="PLoS Genet.">
        <title>Phylogenetically driven sequencing of extremely halophilic archaea reveals strategies for static and dynamic osmo-response.</title>
        <authorList>
            <person name="Becker E.A."/>
            <person name="Seitzer P.M."/>
            <person name="Tritt A."/>
            <person name="Larsen D."/>
            <person name="Krusor M."/>
            <person name="Yao A.I."/>
            <person name="Wu D."/>
            <person name="Madern D."/>
            <person name="Eisen J.A."/>
            <person name="Darling A.E."/>
            <person name="Facciotti M.T."/>
        </authorList>
    </citation>
    <scope>NUCLEOTIDE SEQUENCE [LARGE SCALE GENOMIC DNA]</scope>
    <source>
        <strain evidence="2 4">ATCC 33800</strain>
    </source>
</reference>
<dbReference type="AlphaFoldDB" id="M0JDS8"/>
<dbReference type="RefSeq" id="WP_004966895.1">
    <property type="nucleotide sequence ID" value="NZ_AOLR01000071.1"/>
</dbReference>
<keyword evidence="4" id="KW-1185">Reference proteome</keyword>
<reference evidence="3" key="2">
    <citation type="submission" date="2021-04" db="EMBL/GenBank/DDBJ databases">
        <title>Complete Genome sequence and Methylome Analysis of the Haloarchaeon Haloarcula sinaiiensis.</title>
        <authorList>
            <person name="Fomenkov A."/>
            <person name="DasSarma P."/>
            <person name="DasSarma S."/>
            <person name="Roberts R.J."/>
        </authorList>
    </citation>
    <scope>NUCLEOTIDE SEQUENCE</scope>
    <source>
        <strain evidence="3">ATCC 33800</strain>
        <plasmid evidence="3">pHsi204</plasmid>
    </source>
</reference>
<accession>M0JDS8</accession>
<evidence type="ECO:0000256" key="1">
    <source>
        <dbReference type="SAM" id="MobiDB-lite"/>
    </source>
</evidence>
<dbReference type="GeneID" id="64825574"/>
<dbReference type="Proteomes" id="UP000011659">
    <property type="component" value="Unassembled WGS sequence"/>
</dbReference>
<name>M0JDS8_9EURY</name>
<evidence type="ECO:0000313" key="5">
    <source>
        <dbReference type="Proteomes" id="UP000682967"/>
    </source>
</evidence>
<dbReference type="EMBL" id="AOLR01000071">
    <property type="protein sequence ID" value="EMA07302.1"/>
    <property type="molecule type" value="Genomic_DNA"/>
</dbReference>